<evidence type="ECO:0000313" key="3">
    <source>
        <dbReference type="Proteomes" id="UP000199180"/>
    </source>
</evidence>
<proteinExistence type="predicted"/>
<name>A0A1I0HN92_9RHOB</name>
<reference evidence="2 3" key="1">
    <citation type="submission" date="2016-10" db="EMBL/GenBank/DDBJ databases">
        <authorList>
            <person name="de Groot N.N."/>
        </authorList>
    </citation>
    <scope>NUCLEOTIDE SEQUENCE [LARGE SCALE GENOMIC DNA]</scope>
    <source>
        <strain evidence="2 3">DSM 17862</strain>
    </source>
</reference>
<dbReference type="SUPFAM" id="SSF110849">
    <property type="entry name" value="ParB/Sulfiredoxin"/>
    <property type="match status" value="1"/>
</dbReference>
<dbReference type="Pfam" id="PF17762">
    <property type="entry name" value="HTH_ParB"/>
    <property type="match status" value="1"/>
</dbReference>
<dbReference type="InterPro" id="IPR003115">
    <property type="entry name" value="ParB_N"/>
</dbReference>
<sequence>MKQGAITTAPIQYFPLSALYLSDMNPRQDVDADRIDQLADSIVAVGLLQNLAGLADEAGHVGIVAGGRRLRALIRAFEKHADLLDRRPELAEIPVRLAPDEATARAWASVENAAREDLHPADEIRAYGRMAETGSDVPAIARVFAVTEAHVYRRLALAALPVPILDALKAGEITLEAAKCFTVAQDEALALDVLDRMRGQDVSVHRLKQLLQPEAIRDTDRRAVYVGLDAYEGAGGPITRDLFANEVFLGDSALLDQLFAEKLAMDAEAIGHGWKWVETSTESWISYDLTSKLDRIYRVEGDLTEEQAERYDELSELAAAEALGEEGQAELDALETLARGDFTDAQRDHAGLFVFVDSRGELTVQAAYIRAEDREAAIAAEVLTGHAARSRDGSTADAAPKSPISNALRDDLGWVAQGARQNAALRDPELLIDLLAYQLSHGLAWRKPFGLATEDVPNWPTTEAEGYALDDRLTANPPRDMYGKDLAKSFRAFRSKGAEHVRGELVRMLAAHYRGGSDELAALIDKETKPAIREVWTPTAANFFSRVGGPYLNDLWCDLLDLAADHPTATSFAKLKKGEKAAKLETLFSDADTRKALGITEAQEARIAAWLPEGMA</sequence>
<dbReference type="GO" id="GO:0005694">
    <property type="term" value="C:chromosome"/>
    <property type="evidence" value="ECO:0007669"/>
    <property type="project" value="TreeGrafter"/>
</dbReference>
<accession>A0A1I0HN92</accession>
<dbReference type="GO" id="GO:0007059">
    <property type="term" value="P:chromosome segregation"/>
    <property type="evidence" value="ECO:0007669"/>
    <property type="project" value="TreeGrafter"/>
</dbReference>
<dbReference type="RefSeq" id="WP_090736473.1">
    <property type="nucleotide sequence ID" value="NZ_FOHO01000012.1"/>
</dbReference>
<organism evidence="2 3">
    <name type="scientific">Paracoccus homiensis</name>
    <dbReference type="NCBI Taxonomy" id="364199"/>
    <lineage>
        <taxon>Bacteria</taxon>
        <taxon>Pseudomonadati</taxon>
        <taxon>Pseudomonadota</taxon>
        <taxon>Alphaproteobacteria</taxon>
        <taxon>Rhodobacterales</taxon>
        <taxon>Paracoccaceae</taxon>
        <taxon>Paracoccus</taxon>
    </lineage>
</organism>
<protein>
    <submittedName>
        <fullName evidence="2">ParB family protein</fullName>
    </submittedName>
</protein>
<dbReference type="PANTHER" id="PTHR33375:SF7">
    <property type="entry name" value="CHROMOSOME 2-PARTITIONING PROTEIN PARB-RELATED"/>
    <property type="match status" value="1"/>
</dbReference>
<evidence type="ECO:0000259" key="1">
    <source>
        <dbReference type="SMART" id="SM00470"/>
    </source>
</evidence>
<dbReference type="InterPro" id="IPR041468">
    <property type="entry name" value="HTH_ParB/Spo0J"/>
</dbReference>
<dbReference type="Pfam" id="PF02195">
    <property type="entry name" value="ParB_N"/>
    <property type="match status" value="1"/>
</dbReference>
<dbReference type="OrthoDB" id="9813122at2"/>
<dbReference type="InterPro" id="IPR050336">
    <property type="entry name" value="Chromosome_partition/occlusion"/>
</dbReference>
<feature type="domain" description="ParB-like N-terminal" evidence="1">
    <location>
        <begin position="12"/>
        <end position="113"/>
    </location>
</feature>
<dbReference type="Gene3D" id="1.10.10.2830">
    <property type="match status" value="1"/>
</dbReference>
<dbReference type="SUPFAM" id="SSF109709">
    <property type="entry name" value="KorB DNA-binding domain-like"/>
    <property type="match status" value="1"/>
</dbReference>
<dbReference type="Gene3D" id="3.90.1530.30">
    <property type="match status" value="1"/>
</dbReference>
<dbReference type="SMART" id="SM00470">
    <property type="entry name" value="ParB"/>
    <property type="match status" value="1"/>
</dbReference>
<dbReference type="Proteomes" id="UP000199180">
    <property type="component" value="Unassembled WGS sequence"/>
</dbReference>
<keyword evidence="3" id="KW-1185">Reference proteome</keyword>
<dbReference type="InterPro" id="IPR036086">
    <property type="entry name" value="ParB/Sulfiredoxin_sf"/>
</dbReference>
<dbReference type="AlphaFoldDB" id="A0A1I0HN92"/>
<dbReference type="CDD" id="cd16406">
    <property type="entry name" value="ParB_N_like"/>
    <property type="match status" value="1"/>
</dbReference>
<gene>
    <name evidence="2" type="ORF">SAMN04489858_11238</name>
</gene>
<evidence type="ECO:0000313" key="2">
    <source>
        <dbReference type="EMBL" id="SET85570.1"/>
    </source>
</evidence>
<dbReference type="PANTHER" id="PTHR33375">
    <property type="entry name" value="CHROMOSOME-PARTITIONING PROTEIN PARB-RELATED"/>
    <property type="match status" value="1"/>
</dbReference>
<dbReference type="EMBL" id="FOHO01000012">
    <property type="protein sequence ID" value="SET85570.1"/>
    <property type="molecule type" value="Genomic_DNA"/>
</dbReference>
<dbReference type="STRING" id="364199.SAMN04489858_11238"/>